<dbReference type="GO" id="GO:0006508">
    <property type="term" value="P:proteolysis"/>
    <property type="evidence" value="ECO:0007669"/>
    <property type="project" value="UniProtKB-KW"/>
</dbReference>
<dbReference type="RefSeq" id="WP_149545907.1">
    <property type="nucleotide sequence ID" value="NZ_VTPS01000017.1"/>
</dbReference>
<evidence type="ECO:0000256" key="6">
    <source>
        <dbReference type="PIRNR" id="PIRNR001123"/>
    </source>
</evidence>
<feature type="binding site" evidence="8">
    <location>
        <position position="65"/>
    </location>
    <ligand>
        <name>Zn(2+)</name>
        <dbReference type="ChEBI" id="CHEBI:29105"/>
        <label>1</label>
    </ligand>
</feature>
<organism evidence="9 10">
    <name type="scientific">Calorimonas adulescens</name>
    <dbReference type="NCBI Taxonomy" id="2606906"/>
    <lineage>
        <taxon>Bacteria</taxon>
        <taxon>Bacillati</taxon>
        <taxon>Bacillota</taxon>
        <taxon>Clostridia</taxon>
        <taxon>Thermoanaerobacterales</taxon>
        <taxon>Thermoanaerobacteraceae</taxon>
        <taxon>Calorimonas</taxon>
    </lineage>
</organism>
<proteinExistence type="inferred from homology"/>
<comment type="similarity">
    <text evidence="1 6">Belongs to the peptidase M42 family.</text>
</comment>
<feature type="binding site" evidence="8">
    <location>
        <position position="174"/>
    </location>
    <ligand>
        <name>Zn(2+)</name>
        <dbReference type="ChEBI" id="CHEBI:29105"/>
        <label>1</label>
    </ligand>
</feature>
<evidence type="ECO:0000313" key="10">
    <source>
        <dbReference type="Proteomes" id="UP000322976"/>
    </source>
</evidence>
<feature type="binding site" evidence="8">
    <location>
        <position position="229"/>
    </location>
    <ligand>
        <name>Zn(2+)</name>
        <dbReference type="ChEBI" id="CHEBI:29105"/>
        <label>1</label>
    </ligand>
</feature>
<dbReference type="PANTHER" id="PTHR32481">
    <property type="entry name" value="AMINOPEPTIDASE"/>
    <property type="match status" value="1"/>
</dbReference>
<keyword evidence="2" id="KW-0031">Aminopeptidase</keyword>
<dbReference type="InterPro" id="IPR051464">
    <property type="entry name" value="Peptidase_M42_aminopept"/>
</dbReference>
<evidence type="ECO:0000256" key="5">
    <source>
        <dbReference type="ARBA" id="ARBA00022801"/>
    </source>
</evidence>
<dbReference type="SUPFAM" id="SSF53187">
    <property type="entry name" value="Zn-dependent exopeptidases"/>
    <property type="match status" value="1"/>
</dbReference>
<comment type="cofactor">
    <cofactor evidence="8">
        <name>a divalent metal cation</name>
        <dbReference type="ChEBI" id="CHEBI:60240"/>
    </cofactor>
    <text evidence="8">Binds 2 divalent metal cations per subunit.</text>
</comment>
<dbReference type="PANTHER" id="PTHR32481:SF0">
    <property type="entry name" value="AMINOPEPTIDASE YPDE-RELATED"/>
    <property type="match status" value="1"/>
</dbReference>
<dbReference type="GO" id="GO:0046872">
    <property type="term" value="F:metal ion binding"/>
    <property type="evidence" value="ECO:0007669"/>
    <property type="project" value="UniProtKB-UniRule"/>
</dbReference>
<dbReference type="InterPro" id="IPR023367">
    <property type="entry name" value="Peptidase_M42_dom2"/>
</dbReference>
<dbReference type="Pfam" id="PF05343">
    <property type="entry name" value="Peptidase_M42"/>
    <property type="match status" value="1"/>
</dbReference>
<keyword evidence="5" id="KW-0378">Hydrolase</keyword>
<accession>A0A5D8QCW3</accession>
<evidence type="ECO:0000256" key="4">
    <source>
        <dbReference type="ARBA" id="ARBA00022723"/>
    </source>
</evidence>
<keyword evidence="4 8" id="KW-0479">Metal-binding</keyword>
<dbReference type="GO" id="GO:0004177">
    <property type="term" value="F:aminopeptidase activity"/>
    <property type="evidence" value="ECO:0007669"/>
    <property type="project" value="UniProtKB-UniRule"/>
</dbReference>
<keyword evidence="10" id="KW-1185">Reference proteome</keyword>
<feature type="active site" description="Proton acceptor" evidence="7">
    <location>
        <position position="206"/>
    </location>
</feature>
<dbReference type="Gene3D" id="3.40.630.10">
    <property type="entry name" value="Zn peptidases"/>
    <property type="match status" value="1"/>
</dbReference>
<dbReference type="InterPro" id="IPR008007">
    <property type="entry name" value="Peptidase_M42"/>
</dbReference>
<dbReference type="PIRSF" id="PIRSF001123">
    <property type="entry name" value="PepA_GA"/>
    <property type="match status" value="1"/>
</dbReference>
<feature type="binding site" evidence="8">
    <location>
        <position position="207"/>
    </location>
    <ligand>
        <name>Zn(2+)</name>
        <dbReference type="ChEBI" id="CHEBI:29105"/>
        <label>2</label>
    </ligand>
</feature>
<dbReference type="Proteomes" id="UP000322976">
    <property type="component" value="Unassembled WGS sequence"/>
</dbReference>
<reference evidence="9 10" key="1">
    <citation type="submission" date="2019-08" db="EMBL/GenBank/DDBJ databases">
        <title>Calorimonas adulescens gen. nov., sp. nov., an anaerobic thermophilic bacterium from Sakhalin hot spring.</title>
        <authorList>
            <person name="Khomyakova M.A."/>
            <person name="Merkel A.Y."/>
            <person name="Novikov A."/>
            <person name="Bonch-Osmolovskaya E.A."/>
            <person name="Slobodkin A.I."/>
        </authorList>
    </citation>
    <scope>NUCLEOTIDE SEQUENCE [LARGE SCALE GENOMIC DNA]</scope>
    <source>
        <strain evidence="9 10">A05MB</strain>
    </source>
</reference>
<evidence type="ECO:0000256" key="3">
    <source>
        <dbReference type="ARBA" id="ARBA00022670"/>
    </source>
</evidence>
<dbReference type="SUPFAM" id="SSF101821">
    <property type="entry name" value="Aminopeptidase/glucanase lid domain"/>
    <property type="match status" value="1"/>
</dbReference>
<sequence>MEVVEFLSQVNNLSGIPGYEKEVSGAVAGIFREYCDEVDVDRFYNVIGKKSMGEGERPRVMLAAHMDEVGMMVTEIDDRGFIKFTGIGIDQRILPGQEVRVHGKRELLGIIGAKPPHLQKPGEADKAVDIKDMAIDVGMGAESVRDIVRVGDPITFKSPVIQMNGSFINGKSLDDRAGVAVLLEAMKELDRLKYNADVYFVATTQEELGSRGAKISTYALSPDVGIAIDVTHGDTPDAPKERTYAVGRGPAIGMGPNMHPVLTQKLIDTAKEYGIDYQLEVMAGHSGTDAWVMQVSREGVPTVLVSIPLRYMHTTVETLNVDDVKKAGRLIALFIASLKEGNEWLNY</sequence>
<name>A0A5D8QCW3_9THEO</name>
<evidence type="ECO:0000256" key="1">
    <source>
        <dbReference type="ARBA" id="ARBA00006272"/>
    </source>
</evidence>
<dbReference type="CDD" id="cd05656">
    <property type="entry name" value="M42_Frv"/>
    <property type="match status" value="1"/>
</dbReference>
<evidence type="ECO:0000313" key="9">
    <source>
        <dbReference type="EMBL" id="TZE81178.1"/>
    </source>
</evidence>
<evidence type="ECO:0000256" key="7">
    <source>
        <dbReference type="PIRSR" id="PIRSR001123-1"/>
    </source>
</evidence>
<dbReference type="EMBL" id="VTPS01000017">
    <property type="protein sequence ID" value="TZE81178.1"/>
    <property type="molecule type" value="Genomic_DNA"/>
</dbReference>
<evidence type="ECO:0000256" key="2">
    <source>
        <dbReference type="ARBA" id="ARBA00022438"/>
    </source>
</evidence>
<keyword evidence="3" id="KW-0645">Protease</keyword>
<dbReference type="Gene3D" id="2.40.30.40">
    <property type="entry name" value="Peptidase M42, domain 2"/>
    <property type="match status" value="1"/>
</dbReference>
<protein>
    <submittedName>
        <fullName evidence="9">M42 family metallopeptidase</fullName>
    </submittedName>
</protein>
<feature type="binding site" evidence="8">
    <location>
        <position position="174"/>
    </location>
    <ligand>
        <name>Zn(2+)</name>
        <dbReference type="ChEBI" id="CHEBI:29105"/>
        <label>2</label>
    </ligand>
</feature>
<gene>
    <name evidence="9" type="ORF">FWJ32_10500</name>
</gene>
<dbReference type="AlphaFoldDB" id="A0A5D8QCW3"/>
<comment type="caution">
    <text evidence="9">The sequence shown here is derived from an EMBL/GenBank/DDBJ whole genome shotgun (WGS) entry which is preliminary data.</text>
</comment>
<feature type="binding site" evidence="8">
    <location>
        <position position="313"/>
    </location>
    <ligand>
        <name>Zn(2+)</name>
        <dbReference type="ChEBI" id="CHEBI:29105"/>
        <label>2</label>
    </ligand>
</feature>
<evidence type="ECO:0000256" key="8">
    <source>
        <dbReference type="PIRSR" id="PIRSR001123-2"/>
    </source>
</evidence>